<dbReference type="AlphaFoldDB" id="A0A1Y5RXP4"/>
<dbReference type="PROSITE" id="PS00455">
    <property type="entry name" value="AMP_BINDING"/>
    <property type="match status" value="1"/>
</dbReference>
<dbReference type="GO" id="GO:0015645">
    <property type="term" value="F:fatty acid ligase activity"/>
    <property type="evidence" value="ECO:0007669"/>
    <property type="project" value="TreeGrafter"/>
</dbReference>
<dbReference type="EMBL" id="FWFQ01000006">
    <property type="protein sequence ID" value="SLN27378.1"/>
    <property type="molecule type" value="Genomic_DNA"/>
</dbReference>
<evidence type="ECO:0000259" key="6">
    <source>
        <dbReference type="Pfam" id="PF13193"/>
    </source>
</evidence>
<dbReference type="RefSeq" id="WP_085867772.1">
    <property type="nucleotide sequence ID" value="NZ_FWFQ01000006.1"/>
</dbReference>
<dbReference type="Gene3D" id="3.30.300.30">
    <property type="match status" value="1"/>
</dbReference>
<dbReference type="Gene3D" id="3.40.50.12780">
    <property type="entry name" value="N-terminal domain of ligase-like"/>
    <property type="match status" value="1"/>
</dbReference>
<dbReference type="GO" id="GO:0003987">
    <property type="term" value="F:acetate-CoA ligase activity"/>
    <property type="evidence" value="ECO:0007669"/>
    <property type="project" value="UniProtKB-EC"/>
</dbReference>
<dbReference type="SUPFAM" id="SSF56801">
    <property type="entry name" value="Acetyl-CoA synthetase-like"/>
    <property type="match status" value="1"/>
</dbReference>
<evidence type="ECO:0000256" key="2">
    <source>
        <dbReference type="ARBA" id="ARBA00022598"/>
    </source>
</evidence>
<dbReference type="Pfam" id="PF00501">
    <property type="entry name" value="AMP-binding"/>
    <property type="match status" value="1"/>
</dbReference>
<dbReference type="InterPro" id="IPR051087">
    <property type="entry name" value="Mitochondrial_ACSM"/>
</dbReference>
<dbReference type="OrthoDB" id="9803968at2"/>
<dbReference type="InterPro" id="IPR045851">
    <property type="entry name" value="AMP-bd_C_sf"/>
</dbReference>
<organism evidence="7 8">
    <name type="scientific">Pseudoruegeria aquimaris</name>
    <dbReference type="NCBI Taxonomy" id="393663"/>
    <lineage>
        <taxon>Bacteria</taxon>
        <taxon>Pseudomonadati</taxon>
        <taxon>Pseudomonadota</taxon>
        <taxon>Alphaproteobacteria</taxon>
        <taxon>Rhodobacterales</taxon>
        <taxon>Roseobacteraceae</taxon>
        <taxon>Pseudoruegeria</taxon>
    </lineage>
</organism>
<feature type="domain" description="AMP-binding enzyme C-terminal" evidence="6">
    <location>
        <begin position="455"/>
        <end position="532"/>
    </location>
</feature>
<evidence type="ECO:0000256" key="1">
    <source>
        <dbReference type="ARBA" id="ARBA00006432"/>
    </source>
</evidence>
<keyword evidence="3" id="KW-0547">Nucleotide-binding</keyword>
<name>A0A1Y5RXP4_9RHOB</name>
<dbReference type="GO" id="GO:0006633">
    <property type="term" value="P:fatty acid biosynthetic process"/>
    <property type="evidence" value="ECO:0007669"/>
    <property type="project" value="TreeGrafter"/>
</dbReference>
<dbReference type="GO" id="GO:0005524">
    <property type="term" value="F:ATP binding"/>
    <property type="evidence" value="ECO:0007669"/>
    <property type="project" value="UniProtKB-KW"/>
</dbReference>
<accession>A0A1Y5RXP4</accession>
<dbReference type="GO" id="GO:0006637">
    <property type="term" value="P:acyl-CoA metabolic process"/>
    <property type="evidence" value="ECO:0007669"/>
    <property type="project" value="TreeGrafter"/>
</dbReference>
<reference evidence="7 8" key="1">
    <citation type="submission" date="2017-03" db="EMBL/GenBank/DDBJ databases">
        <authorList>
            <person name="Afonso C.L."/>
            <person name="Miller P.J."/>
            <person name="Scott M.A."/>
            <person name="Spackman E."/>
            <person name="Goraichik I."/>
            <person name="Dimitrov K.M."/>
            <person name="Suarez D.L."/>
            <person name="Swayne D.E."/>
        </authorList>
    </citation>
    <scope>NUCLEOTIDE SEQUENCE [LARGE SCALE GENOMIC DNA]</scope>
    <source>
        <strain evidence="7 8">CECT 7680</strain>
    </source>
</reference>
<protein>
    <submittedName>
        <fullName evidence="7">Acetyl-coenzyme A synthetase</fullName>
        <ecNumber evidence="7">6.2.1.1</ecNumber>
    </submittedName>
</protein>
<dbReference type="PANTHER" id="PTHR43605:SF10">
    <property type="entry name" value="ACYL-COA SYNTHETASE MEDIUM CHAIN FAMILY MEMBER 3"/>
    <property type="match status" value="1"/>
</dbReference>
<evidence type="ECO:0000313" key="8">
    <source>
        <dbReference type="Proteomes" id="UP000193409"/>
    </source>
</evidence>
<dbReference type="InterPro" id="IPR000873">
    <property type="entry name" value="AMP-dep_synth/lig_dom"/>
</dbReference>
<keyword evidence="4" id="KW-0067">ATP-binding</keyword>
<comment type="similarity">
    <text evidence="1">Belongs to the ATP-dependent AMP-binding enzyme family.</text>
</comment>
<evidence type="ECO:0000256" key="4">
    <source>
        <dbReference type="ARBA" id="ARBA00022840"/>
    </source>
</evidence>
<feature type="domain" description="AMP-dependent synthetase/ligase" evidence="5">
    <location>
        <begin position="40"/>
        <end position="405"/>
    </location>
</feature>
<dbReference type="InterPro" id="IPR020845">
    <property type="entry name" value="AMP-binding_CS"/>
</dbReference>
<proteinExistence type="inferred from homology"/>
<evidence type="ECO:0000259" key="5">
    <source>
        <dbReference type="Pfam" id="PF00501"/>
    </source>
</evidence>
<gene>
    <name evidence="7" type="primary">acsA_2</name>
    <name evidence="7" type="ORF">PSA7680_01222</name>
</gene>
<dbReference type="InterPro" id="IPR025110">
    <property type="entry name" value="AMP-bd_C"/>
</dbReference>
<keyword evidence="8" id="KW-1185">Reference proteome</keyword>
<keyword evidence="2 7" id="KW-0436">Ligase</keyword>
<dbReference type="PANTHER" id="PTHR43605">
    <property type="entry name" value="ACYL-COENZYME A SYNTHETASE"/>
    <property type="match status" value="1"/>
</dbReference>
<evidence type="ECO:0000256" key="3">
    <source>
        <dbReference type="ARBA" id="ARBA00022741"/>
    </source>
</evidence>
<dbReference type="Proteomes" id="UP000193409">
    <property type="component" value="Unassembled WGS sequence"/>
</dbReference>
<sequence length="542" mass="58806">MSTAAEPWRLIDPSWDWSEAQARFRWQVPAHFNIAEACCDRWARMEPEKLALTHVTEAGARERWTYGALKAASDRLASALAADGISSGDRVAVLLPQGPEVLITHFAAMKLGAIVLPLFTLFGRDALEYRLADSGAKILVTDPANLEKATALDAPLSAIYCTGPEKAAAPVRSFSEAITRAQPLRAPVNTRSDDPAVLIYTSGTTGPPKGALHAHRFLLGHLPCMEIGHMHFPQPGAVGWTPADWAWIGGLMDMAMPCLYYGVPQVSGRMRKFDPDAAFRLIRDESLTTLFLPPTALRLMRQASVPPGLRVRSVSSGGESLGADLLEWGRAKLSAPINELYGQTECNLVVSANPEMMRIKPGTMGRALPGHEVAIIDAEGRPLPAGQEGEIAVKAPDPVMFLGYWNQPEATARKFVDGWLKTGDLGRMDDEGYITYGSRDDDVITSAGYRIGPTEIENCLAGHPDVLAAAVVGVPDPIRTEAVKAYVVLREGAEWAGLEAELIARVRRQVSAHVAPRSVERIAEMPMTATGKIMRRDLRARG</sequence>
<dbReference type="EC" id="6.2.1.1" evidence="7"/>
<dbReference type="Pfam" id="PF13193">
    <property type="entry name" value="AMP-binding_C"/>
    <property type="match status" value="1"/>
</dbReference>
<dbReference type="InterPro" id="IPR042099">
    <property type="entry name" value="ANL_N_sf"/>
</dbReference>
<evidence type="ECO:0000313" key="7">
    <source>
        <dbReference type="EMBL" id="SLN27378.1"/>
    </source>
</evidence>
<dbReference type="GO" id="GO:0004321">
    <property type="term" value="F:fatty-acyl-CoA synthase activity"/>
    <property type="evidence" value="ECO:0007669"/>
    <property type="project" value="TreeGrafter"/>
</dbReference>